<evidence type="ECO:0000313" key="3">
    <source>
        <dbReference type="EMBL" id="GAB0183054.1"/>
    </source>
</evidence>
<feature type="region of interest" description="Disordered" evidence="1">
    <location>
        <begin position="197"/>
        <end position="240"/>
    </location>
</feature>
<dbReference type="EMBL" id="BAAFJT010000172">
    <property type="protein sequence ID" value="GAB0207150.1"/>
    <property type="molecule type" value="Genomic_DNA"/>
</dbReference>
<feature type="region of interest" description="Disordered" evidence="1">
    <location>
        <begin position="34"/>
        <end position="74"/>
    </location>
</feature>
<dbReference type="EMBL" id="BAAFJT010000002">
    <property type="protein sequence ID" value="GAB0183053.1"/>
    <property type="molecule type" value="Genomic_DNA"/>
</dbReference>
<sequence length="240" mass="26108">MTDLLAPLINGMQHMAVGPPVNAVQLKRVCLPGSSQAGGCPPLRRTAQRRFPQPRRRNAPPRRRRNQTAPRATSTTNLLAPLINGMQHMAAGPTGNATEAKRVCLPGSSRSSQAGGCPPLRGTAQRCFPQPPRRKAPPRSHLQMAKQWRRRRNITPRAMRASARAHATDVGHRAAGGTQGNSLGPWRAYLLRHGIRPRRDCPPKDDVEPMEVDPPEHGVGPAAVNPSDDSVEPMEVDPPQ</sequence>
<feature type="compositionally biased region" description="Basic residues" evidence="1">
    <location>
        <begin position="46"/>
        <end position="66"/>
    </location>
</feature>
<organism evidence="2 5">
    <name type="scientific">Grus japonensis</name>
    <name type="common">Japanese crane</name>
    <name type="synonym">Red-crowned crane</name>
    <dbReference type="NCBI Taxonomy" id="30415"/>
    <lineage>
        <taxon>Eukaryota</taxon>
        <taxon>Metazoa</taxon>
        <taxon>Chordata</taxon>
        <taxon>Craniata</taxon>
        <taxon>Vertebrata</taxon>
        <taxon>Euteleostomi</taxon>
        <taxon>Archelosauria</taxon>
        <taxon>Archosauria</taxon>
        <taxon>Dinosauria</taxon>
        <taxon>Saurischia</taxon>
        <taxon>Theropoda</taxon>
        <taxon>Coelurosauria</taxon>
        <taxon>Aves</taxon>
        <taxon>Neognathae</taxon>
        <taxon>Neoaves</taxon>
        <taxon>Gruiformes</taxon>
        <taxon>Gruidae</taxon>
        <taxon>Grus</taxon>
    </lineage>
</organism>
<feature type="compositionally biased region" description="Basic and acidic residues" evidence="1">
    <location>
        <begin position="197"/>
        <end position="207"/>
    </location>
</feature>
<keyword evidence="5" id="KW-1185">Reference proteome</keyword>
<dbReference type="AlphaFoldDB" id="A0ABC9WCW5"/>
<feature type="compositionally biased region" description="Acidic residues" evidence="1">
    <location>
        <begin position="229"/>
        <end position="240"/>
    </location>
</feature>
<gene>
    <name evidence="2" type="ORF">GRJ2_000770600</name>
    <name evidence="3" type="ORF">GRJ2_000770700</name>
    <name evidence="4" type="ORF">GRJ2_003180600</name>
</gene>
<feature type="region of interest" description="Disordered" evidence="1">
    <location>
        <begin position="111"/>
        <end position="148"/>
    </location>
</feature>
<evidence type="ECO:0000313" key="5">
    <source>
        <dbReference type="Proteomes" id="UP001623348"/>
    </source>
</evidence>
<evidence type="ECO:0000256" key="1">
    <source>
        <dbReference type="SAM" id="MobiDB-lite"/>
    </source>
</evidence>
<name>A0ABC9WCW5_GRUJA</name>
<protein>
    <submittedName>
        <fullName evidence="2">Uncharacterized protein</fullName>
    </submittedName>
</protein>
<dbReference type="Proteomes" id="UP001623348">
    <property type="component" value="Unassembled WGS sequence"/>
</dbReference>
<proteinExistence type="predicted"/>
<dbReference type="EMBL" id="BAAFJT010000002">
    <property type="protein sequence ID" value="GAB0183054.1"/>
    <property type="molecule type" value="Genomic_DNA"/>
</dbReference>
<comment type="caution">
    <text evidence="2">The sequence shown here is derived from an EMBL/GenBank/DDBJ whole genome shotgun (WGS) entry which is preliminary data.</text>
</comment>
<evidence type="ECO:0000313" key="2">
    <source>
        <dbReference type="EMBL" id="GAB0183053.1"/>
    </source>
</evidence>
<reference evidence="2 5" key="1">
    <citation type="submission" date="2024-06" db="EMBL/GenBank/DDBJ databases">
        <title>The draft genome of Grus japonensis, version 3.</title>
        <authorList>
            <person name="Nabeshima K."/>
            <person name="Suzuki S."/>
            <person name="Onuma M."/>
        </authorList>
    </citation>
    <scope>NUCLEOTIDE SEQUENCE [LARGE SCALE GENOMIC DNA]</scope>
    <source>
        <strain evidence="2 5">451A</strain>
    </source>
</reference>
<evidence type="ECO:0000313" key="4">
    <source>
        <dbReference type="EMBL" id="GAB0207150.1"/>
    </source>
</evidence>
<accession>A0ABC9WCW5</accession>